<proteinExistence type="predicted"/>
<keyword evidence="2" id="KW-0378">Hydrolase</keyword>
<dbReference type="EMBL" id="JACLCP010000001">
    <property type="protein sequence ID" value="MBC2843587.1"/>
    <property type="molecule type" value="Genomic_DNA"/>
</dbReference>
<name>A0A842IQ08_9FLAO</name>
<accession>A0A842IQ08</accession>
<evidence type="ECO:0000259" key="1">
    <source>
        <dbReference type="Pfam" id="PF14343"/>
    </source>
</evidence>
<dbReference type="GO" id="GO:0008233">
    <property type="term" value="F:peptidase activity"/>
    <property type="evidence" value="ECO:0007669"/>
    <property type="project" value="UniProtKB-KW"/>
</dbReference>
<evidence type="ECO:0000313" key="2">
    <source>
        <dbReference type="EMBL" id="MBC2843587.1"/>
    </source>
</evidence>
<gene>
    <name evidence="2" type="ORF">H7F21_00650</name>
</gene>
<dbReference type="Proteomes" id="UP000533900">
    <property type="component" value="Unassembled WGS sequence"/>
</dbReference>
<dbReference type="GO" id="GO:0006508">
    <property type="term" value="P:proteolysis"/>
    <property type="evidence" value="ECO:0007669"/>
    <property type="project" value="UniProtKB-KW"/>
</dbReference>
<comment type="caution">
    <text evidence="2">The sequence shown here is derived from an EMBL/GenBank/DDBJ whole genome shotgun (WGS) entry which is preliminary data.</text>
</comment>
<sequence>MNKIFSVLIIFLALNCKSTENQAKMANEAVVLIAKGNLYGAGAEGIKKQHLVITERQDWNNLITKLNSVNNVSNGFTETAIDFSKYTVIAVFDEVKTSGGYSVELDIASHSDKTVIKVTQNSPDGMATAVMTQPYYIAKVSKTNLPIEFQ</sequence>
<dbReference type="Pfam" id="PF14343">
    <property type="entry name" value="PrcB_C"/>
    <property type="match status" value="1"/>
</dbReference>
<dbReference type="InterPro" id="IPR025748">
    <property type="entry name" value="PrcB_C_dom"/>
</dbReference>
<protein>
    <submittedName>
        <fullName evidence="2">Protease complex subunit PrcB family protein</fullName>
    </submittedName>
</protein>
<organism evidence="2 3">
    <name type="scientific">Winogradskyella flava</name>
    <dbReference type="NCBI Taxonomy" id="1884876"/>
    <lineage>
        <taxon>Bacteria</taxon>
        <taxon>Pseudomonadati</taxon>
        <taxon>Bacteroidota</taxon>
        <taxon>Flavobacteriia</taxon>
        <taxon>Flavobacteriales</taxon>
        <taxon>Flavobacteriaceae</taxon>
        <taxon>Winogradskyella</taxon>
    </lineage>
</organism>
<feature type="domain" description="PrcB C-terminal" evidence="1">
    <location>
        <begin position="87"/>
        <end position="140"/>
    </location>
</feature>
<dbReference type="AlphaFoldDB" id="A0A842IQ08"/>
<keyword evidence="3" id="KW-1185">Reference proteome</keyword>
<evidence type="ECO:0000313" key="3">
    <source>
        <dbReference type="Proteomes" id="UP000533900"/>
    </source>
</evidence>
<reference evidence="2" key="1">
    <citation type="submission" date="2020-08" db="EMBL/GenBank/DDBJ databases">
        <title>Winogradskyella ouciana sp. nov., isolated from the hadal seawater of the Mariana Trench.</title>
        <authorList>
            <person name="He X."/>
        </authorList>
    </citation>
    <scope>NUCLEOTIDE SEQUENCE [LARGE SCALE GENOMIC DNA]</scope>
    <source>
        <strain evidence="2">KCTC 52348</strain>
    </source>
</reference>
<keyword evidence="2" id="KW-0645">Protease</keyword>